<organism evidence="4 5">
    <name type="scientific">Paraburkholderia ribeironis</name>
    <dbReference type="NCBI Taxonomy" id="1247936"/>
    <lineage>
        <taxon>Bacteria</taxon>
        <taxon>Pseudomonadati</taxon>
        <taxon>Pseudomonadota</taxon>
        <taxon>Betaproteobacteria</taxon>
        <taxon>Burkholderiales</taxon>
        <taxon>Burkholderiaceae</taxon>
        <taxon>Paraburkholderia</taxon>
    </lineage>
</organism>
<dbReference type="GO" id="GO:0016818">
    <property type="term" value="F:hydrolase activity, acting on acid anhydrides, in phosphorus-containing anhydrides"/>
    <property type="evidence" value="ECO:0007669"/>
    <property type="project" value="InterPro"/>
</dbReference>
<evidence type="ECO:0000256" key="2">
    <source>
        <dbReference type="ARBA" id="ARBA00022801"/>
    </source>
</evidence>
<dbReference type="GO" id="GO:0003676">
    <property type="term" value="F:nucleic acid binding"/>
    <property type="evidence" value="ECO:0007669"/>
    <property type="project" value="InterPro"/>
</dbReference>
<protein>
    <recommendedName>
        <fullName evidence="3">HIRAN domain-containing protein</fullName>
    </recommendedName>
</protein>
<name>A0A1N7RJP0_9BURK</name>
<evidence type="ECO:0000313" key="5">
    <source>
        <dbReference type="Proteomes" id="UP000187012"/>
    </source>
</evidence>
<dbReference type="AlphaFoldDB" id="A0A1N7RJP0"/>
<evidence type="ECO:0000313" key="4">
    <source>
        <dbReference type="EMBL" id="SIT35305.1"/>
    </source>
</evidence>
<dbReference type="RefSeq" id="WP_143325710.1">
    <property type="nucleotide sequence ID" value="NZ_CYGX02000004.1"/>
</dbReference>
<evidence type="ECO:0000259" key="3">
    <source>
        <dbReference type="Pfam" id="PF08797"/>
    </source>
</evidence>
<dbReference type="Proteomes" id="UP000187012">
    <property type="component" value="Unassembled WGS sequence"/>
</dbReference>
<proteinExistence type="predicted"/>
<dbReference type="STRING" id="1247936.BN2475_40106"/>
<keyword evidence="1" id="KW-0479">Metal-binding</keyword>
<dbReference type="InterPro" id="IPR014905">
    <property type="entry name" value="HIRAN"/>
</dbReference>
<sequence length="241" mass="27553">MRDLVMRQIEHVAEPSRLWLSWQPPELGAEKRRRRVVAEIILEHGEAVFRYLNQSHDYQLAKAEGFQGYPAFNRAEDEHRKGVLEAFVRRLPSRKRRDFTEYLEKYRLSEAFDGSDFALLGYTGAKLPGDGFELCPDFSNAPLPLETVMEVAGFWRQGVPATDLELGDAVQFEPEPSNEADSHAVAVLHRDRRIGYVPVPMLPAVHRWLERGHVEAYIDRLNGKPERPLVYLFVAVTPSGS</sequence>
<dbReference type="EMBL" id="CYGX02000004">
    <property type="protein sequence ID" value="SIT35305.1"/>
    <property type="molecule type" value="Genomic_DNA"/>
</dbReference>
<dbReference type="Pfam" id="PF08797">
    <property type="entry name" value="HIRAN"/>
    <property type="match status" value="1"/>
</dbReference>
<dbReference type="Gene3D" id="3.30.70.2330">
    <property type="match status" value="1"/>
</dbReference>
<accession>A0A1N7RJP0</accession>
<dbReference type="GO" id="GO:0008270">
    <property type="term" value="F:zinc ion binding"/>
    <property type="evidence" value="ECO:0007669"/>
    <property type="project" value="InterPro"/>
</dbReference>
<gene>
    <name evidence="4" type="ORF">BN2475_40106</name>
</gene>
<keyword evidence="5" id="KW-1185">Reference proteome</keyword>
<feature type="domain" description="HIRAN" evidence="3">
    <location>
        <begin position="150"/>
        <end position="216"/>
    </location>
</feature>
<reference evidence="4 5" key="1">
    <citation type="submission" date="2016-12" db="EMBL/GenBank/DDBJ databases">
        <authorList>
            <person name="Song W.-J."/>
            <person name="Kurnit D.M."/>
        </authorList>
    </citation>
    <scope>NUCLEOTIDE SEQUENCE [LARGE SCALE GENOMIC DNA]</scope>
    <source>
        <strain evidence="4 5">STM7296</strain>
    </source>
</reference>
<keyword evidence="2" id="KW-0378">Hydrolase</keyword>
<evidence type="ECO:0000256" key="1">
    <source>
        <dbReference type="ARBA" id="ARBA00022723"/>
    </source>
</evidence>
<dbReference type="OrthoDB" id="8446608at2"/>